<dbReference type="PROSITE" id="PS51186">
    <property type="entry name" value="GNAT"/>
    <property type="match status" value="1"/>
</dbReference>
<gene>
    <name evidence="5" type="ORF">ELS17_02780</name>
</gene>
<dbReference type="RefSeq" id="WP_130169444.1">
    <property type="nucleotide sequence ID" value="NZ_SHMR01000001.1"/>
</dbReference>
<dbReference type="Pfam" id="PF19133">
    <property type="entry name" value="DUF5816"/>
    <property type="match status" value="1"/>
</dbReference>
<dbReference type="Proteomes" id="UP000292704">
    <property type="component" value="Unassembled WGS sequence"/>
</dbReference>
<dbReference type="PANTHER" id="PTHR43877:SF1">
    <property type="entry name" value="ACETYLTRANSFERASE"/>
    <property type="match status" value="1"/>
</dbReference>
<evidence type="ECO:0000313" key="6">
    <source>
        <dbReference type="Proteomes" id="UP000292704"/>
    </source>
</evidence>
<keyword evidence="2" id="KW-0012">Acyltransferase</keyword>
<dbReference type="InterPro" id="IPR043854">
    <property type="entry name" value="DUF5816"/>
</dbReference>
<dbReference type="InterPro" id="IPR000182">
    <property type="entry name" value="GNAT_dom"/>
</dbReference>
<dbReference type="AlphaFoldDB" id="A0A482Y6E1"/>
<evidence type="ECO:0000313" key="5">
    <source>
        <dbReference type="EMBL" id="RZH68407.1"/>
    </source>
</evidence>
<dbReference type="SUPFAM" id="SSF55729">
    <property type="entry name" value="Acyl-CoA N-acyltransferases (Nat)"/>
    <property type="match status" value="1"/>
</dbReference>
<dbReference type="PANTHER" id="PTHR43877">
    <property type="entry name" value="AMINOALKYLPHOSPHONATE N-ACETYLTRANSFERASE-RELATED-RELATED"/>
    <property type="match status" value="1"/>
</dbReference>
<protein>
    <submittedName>
        <fullName evidence="5">GNAT family N-acetyltransferase</fullName>
    </submittedName>
</protein>
<dbReference type="OrthoDB" id="156446at2157"/>
<reference evidence="5 6" key="1">
    <citation type="submission" date="2019-02" db="EMBL/GenBank/DDBJ databases">
        <title>Genome analysis provides insights into bioremediation potentialities and Haloocin production by Natrinema altunense strain 4.1R isolated from Chott Douz in Tunisian desert.</title>
        <authorList>
            <person name="Najjari A."/>
            <person name="Youssef N."/>
            <person name="Ben Dhia O."/>
            <person name="Ferjani R."/>
            <person name="El Hidri D."/>
            <person name="Ouzari H.I."/>
            <person name="Cherif A."/>
        </authorList>
    </citation>
    <scope>NUCLEOTIDE SEQUENCE [LARGE SCALE GENOMIC DNA]</scope>
    <source>
        <strain evidence="5 6">4.1R</strain>
    </source>
</reference>
<evidence type="ECO:0000256" key="3">
    <source>
        <dbReference type="SAM" id="MobiDB-lite"/>
    </source>
</evidence>
<accession>A0A482Y6E1</accession>
<dbReference type="EMBL" id="SHMR01000001">
    <property type="protein sequence ID" value="RZH68407.1"/>
    <property type="molecule type" value="Genomic_DNA"/>
</dbReference>
<dbReference type="InterPro" id="IPR050832">
    <property type="entry name" value="Bact_Acetyltransf"/>
</dbReference>
<dbReference type="GO" id="GO:0016747">
    <property type="term" value="F:acyltransferase activity, transferring groups other than amino-acyl groups"/>
    <property type="evidence" value="ECO:0007669"/>
    <property type="project" value="InterPro"/>
</dbReference>
<dbReference type="CDD" id="cd04301">
    <property type="entry name" value="NAT_SF"/>
    <property type="match status" value="1"/>
</dbReference>
<name>A0A482Y6E1_9EURY</name>
<dbReference type="Pfam" id="PF00583">
    <property type="entry name" value="Acetyltransf_1"/>
    <property type="match status" value="1"/>
</dbReference>
<organism evidence="5 6">
    <name type="scientific">Natrinema altunense</name>
    <dbReference type="NCBI Taxonomy" id="222984"/>
    <lineage>
        <taxon>Archaea</taxon>
        <taxon>Methanobacteriati</taxon>
        <taxon>Methanobacteriota</taxon>
        <taxon>Stenosarchaea group</taxon>
        <taxon>Halobacteria</taxon>
        <taxon>Halobacteriales</taxon>
        <taxon>Natrialbaceae</taxon>
        <taxon>Natrinema</taxon>
    </lineage>
</organism>
<dbReference type="STRING" id="222984.GCA_000731985_00667"/>
<proteinExistence type="predicted"/>
<keyword evidence="1 5" id="KW-0808">Transferase</keyword>
<feature type="region of interest" description="Disordered" evidence="3">
    <location>
        <begin position="167"/>
        <end position="201"/>
    </location>
</feature>
<evidence type="ECO:0000256" key="2">
    <source>
        <dbReference type="ARBA" id="ARBA00023315"/>
    </source>
</evidence>
<dbReference type="Gene3D" id="3.40.630.30">
    <property type="match status" value="1"/>
</dbReference>
<evidence type="ECO:0000256" key="1">
    <source>
        <dbReference type="ARBA" id="ARBA00022679"/>
    </source>
</evidence>
<feature type="domain" description="N-acetyltransferase" evidence="4">
    <location>
        <begin position="1"/>
        <end position="162"/>
    </location>
</feature>
<feature type="compositionally biased region" description="Basic and acidic residues" evidence="3">
    <location>
        <begin position="176"/>
        <end position="185"/>
    </location>
</feature>
<dbReference type="InterPro" id="IPR016181">
    <property type="entry name" value="Acyl_CoA_acyltransferase"/>
</dbReference>
<sequence>MEIREPDADEAERIRALVDSSMTTSFRLSPEQIDGITDDQFADDAIAAKIDDEDTLLYVVETGDGIEGTAIAGFVEGRLADEWGEVNWLFVDPEHRGRGIGTALYETASDALRERGAAHVCVTVLEANTEGHQFVDRFGLEHDGDRRIEVAEESLVKYVYADGDVDSDVDLPTESRTSESDREADAAGEAFPDTETTDGQLTVTDGSETVYVARDEAESGTAASFFVTYEDADHADQYGFYCSNCGSLDVSMGDMERLECAECGNAHAERSEQSYDDSYL</sequence>
<comment type="caution">
    <text evidence="5">The sequence shown here is derived from an EMBL/GenBank/DDBJ whole genome shotgun (WGS) entry which is preliminary data.</text>
</comment>
<evidence type="ECO:0000259" key="4">
    <source>
        <dbReference type="PROSITE" id="PS51186"/>
    </source>
</evidence>